<reference evidence="2" key="1">
    <citation type="submission" date="2022-01" db="EMBL/GenBank/DDBJ databases">
        <title>Draft Genome Sequences of Seven Type Strains of the Genus Streptomyces.</title>
        <authorList>
            <person name="Aziz S."/>
            <person name="Coretto E."/>
            <person name="Chronakova A."/>
            <person name="Sproer C."/>
            <person name="Huber K."/>
            <person name="Nouioui I."/>
            <person name="Gross H."/>
        </authorList>
    </citation>
    <scope>NUCLEOTIDE SEQUENCE</scope>
    <source>
        <strain evidence="2">DSM 103493</strain>
    </source>
</reference>
<accession>A0A9X1PZR3</accession>
<sequence>MVLRPILKEQRAVNVEIPPFLHETALGLGAGVPYALKVLAGRLAEDPDMGRPSQLPGILTVVVDGEPFDDCPDLAVGYIREPDWIQIRYVSRAAVPERDSDEGDGEEDEQGQEQVRATDPAAGAVAVRQVADAWQRIAGWLRDNAPESSAALRAGAGPAAIAAVEQELGVRIPVELCVLWLLTAGDDGVRDAGCLPGNRALMPLDAVVAEHRWRSEAQAREDTLDADRPDDERTPFWRPTWIPVVSRGVNDSTSGLYLDTETGFLGRWSLYNDDSDDELDTLVTYLEEAADMLDAPTLATRDKPGLVGGALVWRGGLDAARLDRWRPLTDTP</sequence>
<dbReference type="RefSeq" id="WP_234763789.1">
    <property type="nucleotide sequence ID" value="NZ_JAKEIP010000067.1"/>
</dbReference>
<protein>
    <submittedName>
        <fullName evidence="2">SMI1/KNR4 family protein</fullName>
    </submittedName>
</protein>
<gene>
    <name evidence="2" type="ORF">L0P92_18175</name>
</gene>
<feature type="compositionally biased region" description="Acidic residues" evidence="1">
    <location>
        <begin position="99"/>
        <end position="111"/>
    </location>
</feature>
<feature type="region of interest" description="Disordered" evidence="1">
    <location>
        <begin position="95"/>
        <end position="121"/>
    </location>
</feature>
<dbReference type="EMBL" id="JAKEIP010000067">
    <property type="protein sequence ID" value="MCF1595489.1"/>
    <property type="molecule type" value="Genomic_DNA"/>
</dbReference>
<evidence type="ECO:0000256" key="1">
    <source>
        <dbReference type="SAM" id="MobiDB-lite"/>
    </source>
</evidence>
<evidence type="ECO:0000313" key="2">
    <source>
        <dbReference type="EMBL" id="MCF1595489.1"/>
    </source>
</evidence>
<keyword evidence="3" id="KW-1185">Reference proteome</keyword>
<dbReference type="Proteomes" id="UP001139384">
    <property type="component" value="Unassembled WGS sequence"/>
</dbReference>
<name>A0A9X1PZR3_STRM4</name>
<proteinExistence type="predicted"/>
<dbReference type="AlphaFoldDB" id="A0A9X1PZR3"/>
<evidence type="ECO:0000313" key="3">
    <source>
        <dbReference type="Proteomes" id="UP001139384"/>
    </source>
</evidence>
<comment type="caution">
    <text evidence="2">The sequence shown here is derived from an EMBL/GenBank/DDBJ whole genome shotgun (WGS) entry which is preliminary data.</text>
</comment>
<organism evidence="2 3">
    <name type="scientific">Streptomyces muensis</name>
    <dbReference type="NCBI Taxonomy" id="1077944"/>
    <lineage>
        <taxon>Bacteria</taxon>
        <taxon>Bacillati</taxon>
        <taxon>Actinomycetota</taxon>
        <taxon>Actinomycetes</taxon>
        <taxon>Kitasatosporales</taxon>
        <taxon>Streptomycetaceae</taxon>
        <taxon>Streptomyces</taxon>
    </lineage>
</organism>